<dbReference type="InParanoid" id="A0A2G5EAT5"/>
<feature type="compositionally biased region" description="Low complexity" evidence="4">
    <location>
        <begin position="1"/>
        <end position="11"/>
    </location>
</feature>
<organism evidence="6 7">
    <name type="scientific">Aquilegia coerulea</name>
    <name type="common">Rocky mountain columbine</name>
    <dbReference type="NCBI Taxonomy" id="218851"/>
    <lineage>
        <taxon>Eukaryota</taxon>
        <taxon>Viridiplantae</taxon>
        <taxon>Streptophyta</taxon>
        <taxon>Embryophyta</taxon>
        <taxon>Tracheophyta</taxon>
        <taxon>Spermatophyta</taxon>
        <taxon>Magnoliopsida</taxon>
        <taxon>Ranunculales</taxon>
        <taxon>Ranunculaceae</taxon>
        <taxon>Thalictroideae</taxon>
        <taxon>Aquilegia</taxon>
    </lineage>
</organism>
<dbReference type="SMART" id="SM00478">
    <property type="entry name" value="ENDO3c"/>
    <property type="match status" value="1"/>
</dbReference>
<feature type="region of interest" description="Disordered" evidence="4">
    <location>
        <begin position="1"/>
        <end position="57"/>
    </location>
</feature>
<feature type="compositionally biased region" description="Pro residues" evidence="4">
    <location>
        <begin position="36"/>
        <end position="46"/>
    </location>
</feature>
<dbReference type="GO" id="GO:0032993">
    <property type="term" value="C:protein-DNA complex"/>
    <property type="evidence" value="ECO:0007669"/>
    <property type="project" value="TreeGrafter"/>
</dbReference>
<dbReference type="GO" id="GO:0006307">
    <property type="term" value="P:DNA alkylation repair"/>
    <property type="evidence" value="ECO:0007669"/>
    <property type="project" value="TreeGrafter"/>
</dbReference>
<keyword evidence="2" id="KW-0227">DNA damage</keyword>
<dbReference type="Gene3D" id="1.10.340.30">
    <property type="entry name" value="Hypothetical protein, domain 2"/>
    <property type="match status" value="1"/>
</dbReference>
<dbReference type="PANTHER" id="PTHR43003:SF5">
    <property type="entry name" value="DNA-3-METHYLADENINE GLYCOSYLASE"/>
    <property type="match status" value="1"/>
</dbReference>
<dbReference type="EMBL" id="KZ305027">
    <property type="protein sequence ID" value="PIA52687.1"/>
    <property type="molecule type" value="Genomic_DNA"/>
</dbReference>
<dbReference type="CDD" id="cd00056">
    <property type="entry name" value="ENDO3c"/>
    <property type="match status" value="1"/>
</dbReference>
<dbReference type="GO" id="GO:0008725">
    <property type="term" value="F:DNA-3-methyladenine glycosylase activity"/>
    <property type="evidence" value="ECO:0007669"/>
    <property type="project" value="TreeGrafter"/>
</dbReference>
<dbReference type="GO" id="GO:0006285">
    <property type="term" value="P:base-excision repair, AP site formation"/>
    <property type="evidence" value="ECO:0007669"/>
    <property type="project" value="TreeGrafter"/>
</dbReference>
<dbReference type="AlphaFoldDB" id="A0A2G5EAT5"/>
<dbReference type="InterPro" id="IPR003265">
    <property type="entry name" value="HhH-GPD_domain"/>
</dbReference>
<feature type="domain" description="HhH-GPD" evidence="5">
    <location>
        <begin position="132"/>
        <end position="288"/>
    </location>
</feature>
<dbReference type="OrthoDB" id="415889at2759"/>
<evidence type="ECO:0000313" key="7">
    <source>
        <dbReference type="Proteomes" id="UP000230069"/>
    </source>
</evidence>
<dbReference type="FunCoup" id="A0A2G5EAT5">
    <property type="interactions" value="452"/>
</dbReference>
<evidence type="ECO:0000256" key="3">
    <source>
        <dbReference type="ARBA" id="ARBA00023204"/>
    </source>
</evidence>
<name>A0A2G5EAT5_AQUCA</name>
<evidence type="ECO:0000259" key="5">
    <source>
        <dbReference type="SMART" id="SM00478"/>
    </source>
</evidence>
<dbReference type="STRING" id="218851.A0A2G5EAT5"/>
<reference evidence="6 7" key="1">
    <citation type="submission" date="2017-09" db="EMBL/GenBank/DDBJ databases">
        <title>WGS assembly of Aquilegia coerulea Goldsmith.</title>
        <authorList>
            <person name="Hodges S."/>
            <person name="Kramer E."/>
            <person name="Nordborg M."/>
            <person name="Tomkins J."/>
            <person name="Borevitz J."/>
            <person name="Derieg N."/>
            <person name="Yan J."/>
            <person name="Mihaltcheva S."/>
            <person name="Hayes R.D."/>
            <person name="Rokhsar D."/>
        </authorList>
    </citation>
    <scope>NUCLEOTIDE SEQUENCE [LARGE SCALE GENOMIC DNA]</scope>
    <source>
        <strain evidence="7">cv. Goldsmith</strain>
    </source>
</reference>
<dbReference type="InterPro" id="IPR011257">
    <property type="entry name" value="DNA_glycosylase"/>
</dbReference>
<evidence type="ECO:0000256" key="2">
    <source>
        <dbReference type="ARBA" id="ARBA00022763"/>
    </source>
</evidence>
<dbReference type="GO" id="GO:0005634">
    <property type="term" value="C:nucleus"/>
    <property type="evidence" value="ECO:0007669"/>
    <property type="project" value="TreeGrafter"/>
</dbReference>
<dbReference type="InterPro" id="IPR051912">
    <property type="entry name" value="Alkylbase_DNA_Glycosylase/TA"/>
</dbReference>
<sequence>MTTTTTMMTQTEFQSPSPSFSLHDPATTIATTTTTEPPPISSPPPQQTTVSKLPFRPRKSRKLDTTRIILQPQTRSIPKNISRTLSTAGEIELAIQHLRSSDPLLSQLIDIHPLPTFDSFDPPFLALVKSILYQQLAYKAGTSIYTRFLALCGDETNVNPEAVLAIDHYQLRKIGVSNRKATYLHDLANKFRNGILSDQSIVEMDDNSLFTMLNMVKGIGAWSVHMFMIFSLHRPDVLPVGDLGIRKGVQLLYGLEKLPMPSQMGQLCEKWRPYRSVASWYMWKFVEAKGVPAAAAALVGDSSQQQQLTLPPPPEVVEPARGFVNFESWGQ</sequence>
<comment type="similarity">
    <text evidence="1">Belongs to the alkylbase DNA glycosidase AlkA family.</text>
</comment>
<dbReference type="GO" id="GO:0043916">
    <property type="term" value="F:DNA-7-methylguanine glycosylase activity"/>
    <property type="evidence" value="ECO:0007669"/>
    <property type="project" value="TreeGrafter"/>
</dbReference>
<dbReference type="Proteomes" id="UP000230069">
    <property type="component" value="Unassembled WGS sequence"/>
</dbReference>
<dbReference type="Pfam" id="PF00730">
    <property type="entry name" value="HhH-GPD"/>
    <property type="match status" value="1"/>
</dbReference>
<protein>
    <recommendedName>
        <fullName evidence="5">HhH-GPD domain-containing protein</fullName>
    </recommendedName>
</protein>
<dbReference type="FunFam" id="1.10.340.30:FF:000004">
    <property type="entry name" value="DNA-3-methyladenine glycosylase II"/>
    <property type="match status" value="1"/>
</dbReference>
<dbReference type="Gene3D" id="1.10.1670.40">
    <property type="match status" value="1"/>
</dbReference>
<feature type="compositionally biased region" description="Low complexity" evidence="4">
    <location>
        <begin position="25"/>
        <end position="35"/>
    </location>
</feature>
<dbReference type="PANTHER" id="PTHR43003">
    <property type="entry name" value="DNA-3-METHYLADENINE GLYCOSYLASE"/>
    <property type="match status" value="1"/>
</dbReference>
<accession>A0A2G5EAT5</accession>
<evidence type="ECO:0000256" key="1">
    <source>
        <dbReference type="ARBA" id="ARBA00010817"/>
    </source>
</evidence>
<evidence type="ECO:0000313" key="6">
    <source>
        <dbReference type="EMBL" id="PIA52687.1"/>
    </source>
</evidence>
<dbReference type="GO" id="GO:0032131">
    <property type="term" value="F:alkylated DNA binding"/>
    <property type="evidence" value="ECO:0007669"/>
    <property type="project" value="TreeGrafter"/>
</dbReference>
<gene>
    <name evidence="6" type="ORF">AQUCO_01000509v1</name>
</gene>
<keyword evidence="3" id="KW-0234">DNA repair</keyword>
<keyword evidence="7" id="KW-1185">Reference proteome</keyword>
<proteinExistence type="inferred from homology"/>
<evidence type="ECO:0000256" key="4">
    <source>
        <dbReference type="SAM" id="MobiDB-lite"/>
    </source>
</evidence>
<dbReference type="SUPFAM" id="SSF48150">
    <property type="entry name" value="DNA-glycosylase"/>
    <property type="match status" value="1"/>
</dbReference>